<dbReference type="InterPro" id="IPR001494">
    <property type="entry name" value="Importin-beta_N"/>
</dbReference>
<dbReference type="EMBL" id="ASPP01011713">
    <property type="protein sequence ID" value="ETO21346.1"/>
    <property type="molecule type" value="Genomic_DNA"/>
</dbReference>
<dbReference type="SUPFAM" id="SSF48371">
    <property type="entry name" value="ARM repeat"/>
    <property type="match status" value="1"/>
</dbReference>
<proteinExistence type="predicted"/>
<dbReference type="GO" id="GO:0006886">
    <property type="term" value="P:intracellular protein transport"/>
    <property type="evidence" value="ECO:0007669"/>
    <property type="project" value="InterPro"/>
</dbReference>
<dbReference type="GO" id="GO:0031267">
    <property type="term" value="F:small GTPase binding"/>
    <property type="evidence" value="ECO:0007669"/>
    <property type="project" value="InterPro"/>
</dbReference>
<keyword evidence="3" id="KW-1185">Reference proteome</keyword>
<name>X6N5R5_RETFI</name>
<evidence type="ECO:0000259" key="1">
    <source>
        <dbReference type="Pfam" id="PF03810"/>
    </source>
</evidence>
<dbReference type="Gene3D" id="1.25.10.10">
    <property type="entry name" value="Leucine-rich Repeat Variant"/>
    <property type="match status" value="1"/>
</dbReference>
<dbReference type="InterPro" id="IPR016024">
    <property type="entry name" value="ARM-type_fold"/>
</dbReference>
<dbReference type="Proteomes" id="UP000023152">
    <property type="component" value="Unassembled WGS sequence"/>
</dbReference>
<protein>
    <recommendedName>
        <fullName evidence="1">Importin N-terminal domain-containing protein</fullName>
    </recommendedName>
</protein>
<dbReference type="OrthoDB" id="7862313at2759"/>
<dbReference type="InterPro" id="IPR011989">
    <property type="entry name" value="ARM-like"/>
</dbReference>
<dbReference type="AlphaFoldDB" id="X6N5R5"/>
<feature type="domain" description="Importin N-terminal" evidence="1">
    <location>
        <begin position="42"/>
        <end position="79"/>
    </location>
</feature>
<dbReference type="Pfam" id="PF03810">
    <property type="entry name" value="IBN_N"/>
    <property type="match status" value="1"/>
</dbReference>
<organism evidence="2 3">
    <name type="scientific">Reticulomyxa filosa</name>
    <dbReference type="NCBI Taxonomy" id="46433"/>
    <lineage>
        <taxon>Eukaryota</taxon>
        <taxon>Sar</taxon>
        <taxon>Rhizaria</taxon>
        <taxon>Retaria</taxon>
        <taxon>Foraminifera</taxon>
        <taxon>Monothalamids</taxon>
        <taxon>Reticulomyxidae</taxon>
        <taxon>Reticulomyxa</taxon>
    </lineage>
</organism>
<evidence type="ECO:0000313" key="3">
    <source>
        <dbReference type="Proteomes" id="UP000023152"/>
    </source>
</evidence>
<accession>X6N5R5</accession>
<sequence>MSGDENQQSVDASKLFTNPQELEQVLFAMTQPNNENLKQATLMLADFMEKPQSINCLVQQLENSTKAEVRQLAAIYLREQFFFFFLFQFFNNIGFFQKKKKKIESFWKKIPHHIKEKLQKFLIEKLFSVKEKAERLAIAAVATSTAKYVLAKGEWKELLVALEKASKPDAPIEFREVKNMF</sequence>
<comment type="caution">
    <text evidence="2">The sequence shown here is derived from an EMBL/GenBank/DDBJ whole genome shotgun (WGS) entry which is preliminary data.</text>
</comment>
<reference evidence="2 3" key="1">
    <citation type="journal article" date="2013" name="Curr. Biol.">
        <title>The Genome of the Foraminiferan Reticulomyxa filosa.</title>
        <authorList>
            <person name="Glockner G."/>
            <person name="Hulsmann N."/>
            <person name="Schleicher M."/>
            <person name="Noegel A.A."/>
            <person name="Eichinger L."/>
            <person name="Gallinger C."/>
            <person name="Pawlowski J."/>
            <person name="Sierra R."/>
            <person name="Euteneuer U."/>
            <person name="Pillet L."/>
            <person name="Moustafa A."/>
            <person name="Platzer M."/>
            <person name="Groth M."/>
            <person name="Szafranski K."/>
            <person name="Schliwa M."/>
        </authorList>
    </citation>
    <scope>NUCLEOTIDE SEQUENCE [LARGE SCALE GENOMIC DNA]</scope>
</reference>
<evidence type="ECO:0000313" key="2">
    <source>
        <dbReference type="EMBL" id="ETO21346.1"/>
    </source>
</evidence>
<gene>
    <name evidence="2" type="ORF">RFI_15856</name>
</gene>